<evidence type="ECO:0000256" key="1">
    <source>
        <dbReference type="ARBA" id="ARBA00005350"/>
    </source>
</evidence>
<dbReference type="Proteomes" id="UP000692954">
    <property type="component" value="Unassembled WGS sequence"/>
</dbReference>
<sequence>MGQRSLNQENNLQQEIEIISITQVYKYCDIWCPWKENQFDISRELKKWHVTEESNKWINFYCCQQRWMKLLFTNLDDQTQYEGERPIIIIPCSEELMKVKKKYAHNHYGPEIGKIQAVQQICGDSKICEKPCFKIIQDAQTFVITIDKNSLSQYCLRQCCLPHSNILYNIHEKMPNSNSYLRIGSIYVNFQGIFKEYCTRGDLFTMHIPKNLNEETKILLIFGCLQLNYQEYEQMINLP</sequence>
<keyword evidence="4" id="KW-1185">Reference proteome</keyword>
<organism evidence="3 4">
    <name type="scientific">Paramecium sonneborni</name>
    <dbReference type="NCBI Taxonomy" id="65129"/>
    <lineage>
        <taxon>Eukaryota</taxon>
        <taxon>Sar</taxon>
        <taxon>Alveolata</taxon>
        <taxon>Ciliophora</taxon>
        <taxon>Intramacronucleata</taxon>
        <taxon>Oligohymenophorea</taxon>
        <taxon>Peniculida</taxon>
        <taxon>Parameciidae</taxon>
        <taxon>Paramecium</taxon>
    </lineage>
</organism>
<evidence type="ECO:0000256" key="2">
    <source>
        <dbReference type="RuleBase" id="RU363116"/>
    </source>
</evidence>
<comment type="similarity">
    <text evidence="1 2">Belongs to the phospholipid scramblase family.</text>
</comment>
<name>A0A8S1RTL8_9CILI</name>
<accession>A0A8S1RTL8</accession>
<evidence type="ECO:0000313" key="4">
    <source>
        <dbReference type="Proteomes" id="UP000692954"/>
    </source>
</evidence>
<dbReference type="AlphaFoldDB" id="A0A8S1RTL8"/>
<dbReference type="OrthoDB" id="10548729at2759"/>
<reference evidence="3" key="1">
    <citation type="submission" date="2021-01" db="EMBL/GenBank/DDBJ databases">
        <authorList>
            <consortium name="Genoscope - CEA"/>
            <person name="William W."/>
        </authorList>
    </citation>
    <scope>NUCLEOTIDE SEQUENCE</scope>
</reference>
<gene>
    <name evidence="3" type="ORF">PSON_ATCC_30995.1.T3110001</name>
</gene>
<dbReference type="EMBL" id="CAJJDN010000311">
    <property type="protein sequence ID" value="CAD8130642.1"/>
    <property type="molecule type" value="Genomic_DNA"/>
</dbReference>
<comment type="caution">
    <text evidence="3">The sequence shown here is derived from an EMBL/GenBank/DDBJ whole genome shotgun (WGS) entry which is preliminary data.</text>
</comment>
<protein>
    <recommendedName>
        <fullName evidence="2">Phospholipid scramblase</fullName>
    </recommendedName>
</protein>
<dbReference type="InterPro" id="IPR005552">
    <property type="entry name" value="Scramblase"/>
</dbReference>
<proteinExistence type="inferred from homology"/>
<dbReference type="GO" id="GO:0017128">
    <property type="term" value="F:phospholipid scramblase activity"/>
    <property type="evidence" value="ECO:0007669"/>
    <property type="project" value="InterPro"/>
</dbReference>
<dbReference type="Pfam" id="PF03803">
    <property type="entry name" value="Scramblase"/>
    <property type="match status" value="1"/>
</dbReference>
<evidence type="ECO:0000313" key="3">
    <source>
        <dbReference type="EMBL" id="CAD8130642.1"/>
    </source>
</evidence>